<organism evidence="7 8">
    <name type="scientific">Prymnesium parvum</name>
    <name type="common">Toxic golden alga</name>
    <dbReference type="NCBI Taxonomy" id="97485"/>
    <lineage>
        <taxon>Eukaryota</taxon>
        <taxon>Haptista</taxon>
        <taxon>Haptophyta</taxon>
        <taxon>Prymnesiophyceae</taxon>
        <taxon>Prymnesiales</taxon>
        <taxon>Prymnesiaceae</taxon>
        <taxon>Prymnesium</taxon>
    </lineage>
</organism>
<dbReference type="GO" id="GO:0008270">
    <property type="term" value="F:zinc ion binding"/>
    <property type="evidence" value="ECO:0007669"/>
    <property type="project" value="UniProtKB-KW"/>
</dbReference>
<evidence type="ECO:0000256" key="5">
    <source>
        <dbReference type="SAM" id="MobiDB-lite"/>
    </source>
</evidence>
<dbReference type="AlphaFoldDB" id="A0AB34K0K2"/>
<keyword evidence="2 4" id="KW-0863">Zinc-finger</keyword>
<dbReference type="PANTHER" id="PTHR45969">
    <property type="entry name" value="RING ZINC FINGER PROTEIN-RELATED"/>
    <property type="match status" value="1"/>
</dbReference>
<feature type="compositionally biased region" description="Low complexity" evidence="5">
    <location>
        <begin position="64"/>
        <end position="86"/>
    </location>
</feature>
<reference evidence="7 8" key="1">
    <citation type="journal article" date="2024" name="Science">
        <title>Giant polyketide synthase enzymes in the biosynthesis of giant marine polyether toxins.</title>
        <authorList>
            <person name="Fallon T.R."/>
            <person name="Shende V.V."/>
            <person name="Wierzbicki I.H."/>
            <person name="Pendleton A.L."/>
            <person name="Watervoot N.F."/>
            <person name="Auber R.P."/>
            <person name="Gonzalez D.J."/>
            <person name="Wisecaver J.H."/>
            <person name="Moore B.S."/>
        </authorList>
    </citation>
    <scope>NUCLEOTIDE SEQUENCE [LARGE SCALE GENOMIC DNA]</scope>
    <source>
        <strain evidence="7 8">12B1</strain>
    </source>
</reference>
<proteinExistence type="predicted"/>
<protein>
    <recommendedName>
        <fullName evidence="6">RING-type domain-containing protein</fullName>
    </recommendedName>
</protein>
<gene>
    <name evidence="7" type="ORF">AB1Y20_009151</name>
</gene>
<dbReference type="EMBL" id="JBGBPQ010000002">
    <property type="protein sequence ID" value="KAL1527766.1"/>
    <property type="molecule type" value="Genomic_DNA"/>
</dbReference>
<feature type="region of interest" description="Disordered" evidence="5">
    <location>
        <begin position="64"/>
        <end position="106"/>
    </location>
</feature>
<comment type="caution">
    <text evidence="7">The sequence shown here is derived from an EMBL/GenBank/DDBJ whole genome shotgun (WGS) entry which is preliminary data.</text>
</comment>
<evidence type="ECO:0000256" key="3">
    <source>
        <dbReference type="ARBA" id="ARBA00022833"/>
    </source>
</evidence>
<dbReference type="InterPro" id="IPR001841">
    <property type="entry name" value="Znf_RING"/>
</dbReference>
<dbReference type="GO" id="GO:0061630">
    <property type="term" value="F:ubiquitin protein ligase activity"/>
    <property type="evidence" value="ECO:0007669"/>
    <property type="project" value="TreeGrafter"/>
</dbReference>
<dbReference type="GO" id="GO:0016567">
    <property type="term" value="P:protein ubiquitination"/>
    <property type="evidence" value="ECO:0007669"/>
    <property type="project" value="TreeGrafter"/>
</dbReference>
<accession>A0AB34K0K2</accession>
<keyword evidence="1" id="KW-0479">Metal-binding</keyword>
<dbReference type="PROSITE" id="PS50089">
    <property type="entry name" value="ZF_RING_2"/>
    <property type="match status" value="1"/>
</dbReference>
<feature type="region of interest" description="Disordered" evidence="5">
    <location>
        <begin position="1"/>
        <end position="48"/>
    </location>
</feature>
<keyword evidence="8" id="KW-1185">Reference proteome</keyword>
<dbReference type="PANTHER" id="PTHR45969:SF69">
    <property type="entry name" value="FINGER DOMAIN PROTEIN, PUTATIVE (AFU_ORTHOLOGUE AFUA_3G12190)-RELATED"/>
    <property type="match status" value="1"/>
</dbReference>
<evidence type="ECO:0000256" key="4">
    <source>
        <dbReference type="PROSITE-ProRule" id="PRU00175"/>
    </source>
</evidence>
<dbReference type="Pfam" id="PF13639">
    <property type="entry name" value="zf-RING_2"/>
    <property type="match status" value="1"/>
</dbReference>
<dbReference type="SUPFAM" id="SSF57850">
    <property type="entry name" value="RING/U-box"/>
    <property type="match status" value="1"/>
</dbReference>
<dbReference type="InterPro" id="IPR013083">
    <property type="entry name" value="Znf_RING/FYVE/PHD"/>
</dbReference>
<feature type="compositionally biased region" description="Low complexity" evidence="5">
    <location>
        <begin position="23"/>
        <end position="44"/>
    </location>
</feature>
<evidence type="ECO:0000256" key="1">
    <source>
        <dbReference type="ARBA" id="ARBA00022723"/>
    </source>
</evidence>
<evidence type="ECO:0000259" key="6">
    <source>
        <dbReference type="PROSITE" id="PS50089"/>
    </source>
</evidence>
<evidence type="ECO:0000256" key="2">
    <source>
        <dbReference type="ARBA" id="ARBA00022771"/>
    </source>
</evidence>
<dbReference type="CDD" id="cd16448">
    <property type="entry name" value="RING-H2"/>
    <property type="match status" value="1"/>
</dbReference>
<keyword evidence="3" id="KW-0862">Zinc</keyword>
<evidence type="ECO:0000313" key="7">
    <source>
        <dbReference type="EMBL" id="KAL1527766.1"/>
    </source>
</evidence>
<name>A0AB34K0K2_PRYPA</name>
<evidence type="ECO:0000313" key="8">
    <source>
        <dbReference type="Proteomes" id="UP001515480"/>
    </source>
</evidence>
<feature type="domain" description="RING-type" evidence="6">
    <location>
        <begin position="163"/>
        <end position="206"/>
    </location>
</feature>
<dbReference type="SMART" id="SM00184">
    <property type="entry name" value="RING"/>
    <property type="match status" value="1"/>
</dbReference>
<dbReference type="Proteomes" id="UP001515480">
    <property type="component" value="Unassembled WGS sequence"/>
</dbReference>
<sequence length="391" mass="41412">MVELAHAGPKDPSINGPAHPTEQAAAAQRLARSQAIGGEAAAAARPPPAAALAWRRRARLATPPATPLWAGRSTAEAAAPRAPLRPMTRSRLPAGGASARDDTSDDSWSVVSAAEESWADVSEWTALSSLNPHALPFTPRTSAAPSVCGDDAATQAEEGRTACTVCCDWIGPDDPAVAMAHCAHIFHGRCLRAWFATGNASCPNCRCPSEQIVERLPLREDTLARLQGGEQYLGELAAFDVQSEASESLSVTTARGWPRLADNTRPELLSSEQWVQRAALAPRPPPDDGAPIRLAASYRDVALLARELPPPPPPCGEEARGRPPPLLVPAVPRGEARGQPGVQVVHGRLLLAKRERRVRRTRLQSRPALATIVDEGGECDRGSESGSDEGV</sequence>
<dbReference type="Gene3D" id="3.30.40.10">
    <property type="entry name" value="Zinc/RING finger domain, C3HC4 (zinc finger)"/>
    <property type="match status" value="1"/>
</dbReference>